<keyword evidence="2" id="KW-1185">Reference proteome</keyword>
<dbReference type="InterPro" id="IPR045425">
    <property type="entry name" value="DUF6508"/>
</dbReference>
<sequence length="135" mass="15543">MTSNTKLEFLNRYIAYFKRDDVPFFSWPDQKNTSHRVMQIRGPDYDEGVSAFKKDAQAYGILRKGYMEIVSNLHCLPDEVKISTLSNIETEALITYYVRGDRFSCGFLAAAIQRGILLSALIHLRNLMEQEEGCH</sequence>
<organism evidence="1 2">
    <name type="scientific">Salisediminibacterium beveridgei</name>
    <dbReference type="NCBI Taxonomy" id="632773"/>
    <lineage>
        <taxon>Bacteria</taxon>
        <taxon>Bacillati</taxon>
        <taxon>Bacillota</taxon>
        <taxon>Bacilli</taxon>
        <taxon>Bacillales</taxon>
        <taxon>Bacillaceae</taxon>
        <taxon>Salisediminibacterium</taxon>
    </lineage>
</organism>
<name>A0A1D7QXY4_9BACI</name>
<dbReference type="KEGG" id="bbev:BBEV_2488"/>
<dbReference type="EMBL" id="CP012502">
    <property type="protein sequence ID" value="AOM83828.1"/>
    <property type="molecule type" value="Genomic_DNA"/>
</dbReference>
<reference evidence="1 2" key="1">
    <citation type="submission" date="2015-08" db="EMBL/GenBank/DDBJ databases">
        <title>The complete genome sequence of Bacillus beveridgei MLTeJB.</title>
        <authorList>
            <person name="Hanson T.E."/>
            <person name="Mesa C."/>
            <person name="Basesman S.M."/>
            <person name="Oremland R.S."/>
        </authorList>
    </citation>
    <scope>NUCLEOTIDE SEQUENCE [LARGE SCALE GENOMIC DNA]</scope>
    <source>
        <strain evidence="1 2">MLTeJB</strain>
    </source>
</reference>
<gene>
    <name evidence="1" type="ORF">BBEV_2488</name>
</gene>
<dbReference type="Proteomes" id="UP000094463">
    <property type="component" value="Chromosome"/>
</dbReference>
<dbReference type="AlphaFoldDB" id="A0A1D7QXY4"/>
<protein>
    <submittedName>
        <fullName evidence="1">Uncharacterized protein</fullName>
    </submittedName>
</protein>
<accession>A0A1D7QXY4</accession>
<proteinExistence type="predicted"/>
<dbReference type="OrthoDB" id="2616991at2"/>
<dbReference type="Pfam" id="PF20118">
    <property type="entry name" value="DUF6508"/>
    <property type="match status" value="1"/>
</dbReference>
<evidence type="ECO:0000313" key="2">
    <source>
        <dbReference type="Proteomes" id="UP000094463"/>
    </source>
</evidence>
<evidence type="ECO:0000313" key="1">
    <source>
        <dbReference type="EMBL" id="AOM83828.1"/>
    </source>
</evidence>
<dbReference type="RefSeq" id="WP_069365769.1">
    <property type="nucleotide sequence ID" value="NZ_CP012502.1"/>
</dbReference>